<keyword evidence="11" id="KW-1185">Reference proteome</keyword>
<proteinExistence type="predicted"/>
<evidence type="ECO:0000256" key="9">
    <source>
        <dbReference type="PIRSR" id="PIRSR605019-1"/>
    </source>
</evidence>
<dbReference type="Pfam" id="PF03352">
    <property type="entry name" value="Adenine_glyco"/>
    <property type="match status" value="1"/>
</dbReference>
<keyword evidence="5" id="KW-0234">DNA repair</keyword>
<evidence type="ECO:0000313" key="11">
    <source>
        <dbReference type="Proteomes" id="UP000234530"/>
    </source>
</evidence>
<feature type="binding site" evidence="9">
    <location>
        <position position="18"/>
    </location>
    <ligand>
        <name>Zn(2+)</name>
        <dbReference type="ChEBI" id="CHEBI:29105"/>
    </ligand>
</feature>
<keyword evidence="3" id="KW-0378">Hydrolase</keyword>
<feature type="binding site" evidence="9">
    <location>
        <position position="5"/>
    </location>
    <ligand>
        <name>Zn(2+)</name>
        <dbReference type="ChEBI" id="CHEBI:29105"/>
    </ligand>
</feature>
<evidence type="ECO:0000313" key="10">
    <source>
        <dbReference type="EMBL" id="AUH64727.1"/>
    </source>
</evidence>
<dbReference type="AlphaFoldDB" id="A0A2H5EZK1"/>
<reference evidence="10 11" key="1">
    <citation type="journal article" date="2013" name="Antonie Van Leeuwenhoek">
        <title>Paracoccus zhejiangensis sp. nov., isolated from activated sludge in wastewater-treatment system.</title>
        <authorList>
            <person name="Wu Z.G."/>
            <person name="Zhang D.F."/>
            <person name="Liu Y.L."/>
            <person name="Wang F."/>
            <person name="Jiang X."/>
            <person name="Li C."/>
            <person name="Li S.P."/>
            <person name="Hong Q."/>
            <person name="Li W.J."/>
        </authorList>
    </citation>
    <scope>NUCLEOTIDE SEQUENCE [LARGE SCALE GENOMIC DNA]</scope>
    <source>
        <strain evidence="10 11">J6</strain>
    </source>
</reference>
<dbReference type="OrthoDB" id="9807664at2"/>
<accession>A0A2H5EZK1</accession>
<dbReference type="PANTHER" id="PTHR30037">
    <property type="entry name" value="DNA-3-METHYLADENINE GLYCOSYLASE 1"/>
    <property type="match status" value="1"/>
</dbReference>
<evidence type="ECO:0000256" key="5">
    <source>
        <dbReference type="ARBA" id="ARBA00023204"/>
    </source>
</evidence>
<evidence type="ECO:0000256" key="8">
    <source>
        <dbReference type="ARBA" id="ARBA00066766"/>
    </source>
</evidence>
<dbReference type="FunFam" id="1.10.340.30:FF:000009">
    <property type="entry name" value="DNA-3-methyladenine glycosylase I"/>
    <property type="match status" value="1"/>
</dbReference>
<dbReference type="GO" id="GO:0006284">
    <property type="term" value="P:base-excision repair"/>
    <property type="evidence" value="ECO:0007669"/>
    <property type="project" value="InterPro"/>
</dbReference>
<evidence type="ECO:0000256" key="2">
    <source>
        <dbReference type="ARBA" id="ARBA00022763"/>
    </source>
</evidence>
<dbReference type="InterPro" id="IPR005019">
    <property type="entry name" value="Adenine_glyco"/>
</dbReference>
<dbReference type="GO" id="GO:0046872">
    <property type="term" value="F:metal ion binding"/>
    <property type="evidence" value="ECO:0007669"/>
    <property type="project" value="UniProtKB-KW"/>
</dbReference>
<name>A0A2H5EZK1_9RHOB</name>
<dbReference type="KEGG" id="pzh:CX676_11585"/>
<dbReference type="Proteomes" id="UP000234530">
    <property type="component" value="Chromosome"/>
</dbReference>
<feature type="binding site" evidence="9">
    <location>
        <position position="179"/>
    </location>
    <ligand>
        <name>Zn(2+)</name>
        <dbReference type="ChEBI" id="CHEBI:29105"/>
    </ligand>
</feature>
<evidence type="ECO:0000256" key="1">
    <source>
        <dbReference type="ARBA" id="ARBA00022723"/>
    </source>
</evidence>
<keyword evidence="1 9" id="KW-0479">Metal-binding</keyword>
<dbReference type="SUPFAM" id="SSF48150">
    <property type="entry name" value="DNA-glycosylase"/>
    <property type="match status" value="1"/>
</dbReference>
<evidence type="ECO:0000256" key="3">
    <source>
        <dbReference type="ARBA" id="ARBA00022801"/>
    </source>
</evidence>
<dbReference type="GO" id="GO:0008725">
    <property type="term" value="F:DNA-3-methyladenine glycosylase activity"/>
    <property type="evidence" value="ECO:0007669"/>
    <property type="project" value="UniProtKB-EC"/>
</dbReference>
<dbReference type="EMBL" id="CP025430">
    <property type="protein sequence ID" value="AUH64727.1"/>
    <property type="molecule type" value="Genomic_DNA"/>
</dbReference>
<dbReference type="InterPro" id="IPR052891">
    <property type="entry name" value="DNA-3mA_glycosylase"/>
</dbReference>
<dbReference type="RefSeq" id="WP_101752756.1">
    <property type="nucleotide sequence ID" value="NZ_CP025430.1"/>
</dbReference>
<feature type="binding site" evidence="9">
    <location>
        <position position="175"/>
    </location>
    <ligand>
        <name>Zn(2+)</name>
        <dbReference type="ChEBI" id="CHEBI:29105"/>
    </ligand>
</feature>
<organism evidence="10 11">
    <name type="scientific">Paracoccus zhejiangensis</name>
    <dbReference type="NCBI Taxonomy" id="1077935"/>
    <lineage>
        <taxon>Bacteria</taxon>
        <taxon>Pseudomonadati</taxon>
        <taxon>Pseudomonadota</taxon>
        <taxon>Alphaproteobacteria</taxon>
        <taxon>Rhodobacterales</taxon>
        <taxon>Paracoccaceae</taxon>
        <taxon>Paracoccus</taxon>
    </lineage>
</organism>
<gene>
    <name evidence="10" type="ORF">CX676_11585</name>
</gene>
<evidence type="ECO:0000256" key="7">
    <source>
        <dbReference type="ARBA" id="ARBA00057608"/>
    </source>
</evidence>
<comment type="catalytic activity">
    <reaction evidence="6">
        <text>Hydrolysis of alkylated DNA, releasing 3-methyladenine.</text>
        <dbReference type="EC" id="3.2.2.20"/>
    </reaction>
</comment>
<evidence type="ECO:0000256" key="4">
    <source>
        <dbReference type="ARBA" id="ARBA00022833"/>
    </source>
</evidence>
<comment type="function">
    <text evidence="7">Hydrolysis of the deoxyribose N-glycosidic bond to excise 3-methyladenine from the damaged DNA polymer formed by alkylation lesions.</text>
</comment>
<dbReference type="EC" id="3.2.2.20" evidence="8"/>
<dbReference type="InterPro" id="IPR011257">
    <property type="entry name" value="DNA_glycosylase"/>
</dbReference>
<keyword evidence="2" id="KW-0227">DNA damage</keyword>
<protein>
    <recommendedName>
        <fullName evidence="8">DNA-3-methyladenine glycosylase I</fullName>
        <ecNumber evidence="8">3.2.2.20</ecNumber>
    </recommendedName>
</protein>
<dbReference type="Gene3D" id="1.10.340.30">
    <property type="entry name" value="Hypothetical protein, domain 2"/>
    <property type="match status" value="1"/>
</dbReference>
<sequence length="192" mass="21548">MTERCPWCGTDPLYVAYHDSEWGVPERDPRALWEKLVLDGFQAGLSWITILRKRDSFREEFEGFDPERVARWDEARIEQALQNPGIIRHRGKIAATVKGARLFLEIEGAEGFTPYIWGFTGGEVIQNRPAAMSDVATATPESTEMSKSLKKRGFNFCGPVITYAFMQACGLVNDHLTGCPRHAEVRALSTPG</sequence>
<keyword evidence="4 9" id="KW-0862">Zinc</keyword>
<dbReference type="PANTHER" id="PTHR30037:SF4">
    <property type="entry name" value="DNA-3-METHYLADENINE GLYCOSYLASE I"/>
    <property type="match status" value="1"/>
</dbReference>
<evidence type="ECO:0000256" key="6">
    <source>
        <dbReference type="ARBA" id="ARBA00052558"/>
    </source>
</evidence>